<keyword evidence="14 18" id="KW-0325">Glycoprotein</keyword>
<feature type="transmembrane region" description="Helical" evidence="21">
    <location>
        <begin position="536"/>
        <end position="556"/>
    </location>
</feature>
<feature type="transmembrane region" description="Helical" evidence="21">
    <location>
        <begin position="37"/>
        <end position="55"/>
    </location>
</feature>
<keyword evidence="7" id="KW-0677">Repeat</keyword>
<evidence type="ECO:0000256" key="8">
    <source>
        <dbReference type="ARBA" id="ARBA00022837"/>
    </source>
</evidence>
<dbReference type="Proteomes" id="UP000694558">
    <property type="component" value="Chromosome 11"/>
</dbReference>
<evidence type="ECO:0000256" key="10">
    <source>
        <dbReference type="ARBA" id="ARBA00022989"/>
    </source>
</evidence>
<keyword evidence="8 17" id="KW-0106">Calcium</keyword>
<feature type="compositionally biased region" description="Acidic residues" evidence="20">
    <location>
        <begin position="649"/>
        <end position="661"/>
    </location>
</feature>
<comment type="similarity">
    <text evidence="19">Belongs to the calcium channel alpha-1 subunit (TC 1.A.1.11) family.</text>
</comment>
<feature type="transmembrane region" description="Helical" evidence="21">
    <location>
        <begin position="406"/>
        <end position="424"/>
    </location>
</feature>
<dbReference type="Ensembl" id="ENSSMAT00000084147.1">
    <property type="protein sequence ID" value="ENSSMAP00000056009.1"/>
    <property type="gene ID" value="ENSSMAG00000013370.2"/>
</dbReference>
<feature type="transmembrane region" description="Helical" evidence="21">
    <location>
        <begin position="444"/>
        <end position="466"/>
    </location>
</feature>
<dbReference type="FunFam" id="1.10.287.70:FF:000021">
    <property type="entry name" value="Voltage-dependent L-type calcium channel subunit alpha"/>
    <property type="match status" value="1"/>
</dbReference>
<evidence type="ECO:0000256" key="9">
    <source>
        <dbReference type="ARBA" id="ARBA00022882"/>
    </source>
</evidence>
<evidence type="ECO:0000256" key="1">
    <source>
        <dbReference type="ARBA" id="ARBA00004141"/>
    </source>
</evidence>
<feature type="domain" description="Voltage-dependent calcium channel alpha-1 subunit IQ" evidence="22">
    <location>
        <begin position="1435"/>
        <end position="1469"/>
    </location>
</feature>
<feature type="transmembrane region" description="Helical" evidence="21">
    <location>
        <begin position="1067"/>
        <end position="1087"/>
    </location>
</feature>
<feature type="binding site" evidence="17">
    <location>
        <position position="961"/>
    </location>
    <ligand>
        <name>Ca(2+)</name>
        <dbReference type="ChEBI" id="CHEBI:29108"/>
    </ligand>
</feature>
<protein>
    <recommendedName>
        <fullName evidence="19">Voltage-dependent L-type calcium channel subunit alpha</fullName>
    </recommendedName>
</protein>
<feature type="transmembrane region" description="Helical" evidence="21">
    <location>
        <begin position="293"/>
        <end position="315"/>
    </location>
</feature>
<dbReference type="PRINTS" id="PR01630">
    <property type="entry name" value="LVDCCALPHA1"/>
</dbReference>
<organism evidence="23 24">
    <name type="scientific">Scophthalmus maximus</name>
    <name type="common">Turbot</name>
    <name type="synonym">Psetta maxima</name>
    <dbReference type="NCBI Taxonomy" id="52904"/>
    <lineage>
        <taxon>Eukaryota</taxon>
        <taxon>Metazoa</taxon>
        <taxon>Chordata</taxon>
        <taxon>Craniata</taxon>
        <taxon>Vertebrata</taxon>
        <taxon>Euteleostomi</taxon>
        <taxon>Actinopterygii</taxon>
        <taxon>Neopterygii</taxon>
        <taxon>Teleostei</taxon>
        <taxon>Neoteleostei</taxon>
        <taxon>Acanthomorphata</taxon>
        <taxon>Carangaria</taxon>
        <taxon>Pleuronectiformes</taxon>
        <taxon>Pleuronectoidei</taxon>
        <taxon>Scophthalmidae</taxon>
        <taxon>Scophthalmus</taxon>
    </lineage>
</organism>
<dbReference type="InterPro" id="IPR031688">
    <property type="entry name" value="CAC1F_C"/>
</dbReference>
<dbReference type="PANTHER" id="PTHR45628:SF2">
    <property type="entry name" value="VOLTAGE-DEPENDENT L-TYPE CALCIUM CHANNEL SUBUNIT ALPHA-1F"/>
    <property type="match status" value="1"/>
</dbReference>
<feature type="transmembrane region" description="Helical" evidence="21">
    <location>
        <begin position="181"/>
        <end position="204"/>
    </location>
</feature>
<dbReference type="FunFam" id="1.20.120.350:FF:000001">
    <property type="entry name" value="Voltage-dependent L-type calcium channel subunit alpha"/>
    <property type="match status" value="1"/>
</dbReference>
<feature type="transmembrane region" description="Helical" evidence="21">
    <location>
        <begin position="947"/>
        <end position="968"/>
    </location>
</feature>
<dbReference type="InterPro" id="IPR002077">
    <property type="entry name" value="VDCCAlpha1"/>
</dbReference>
<dbReference type="InterPro" id="IPR014873">
    <property type="entry name" value="VDCC_a1su_IQ"/>
</dbReference>
<dbReference type="PANTHER" id="PTHR45628">
    <property type="entry name" value="VOLTAGE-DEPENDENT CALCIUM CHANNEL TYPE A SUBUNIT ALPHA-1"/>
    <property type="match status" value="1"/>
</dbReference>
<dbReference type="Gene3D" id="1.10.238.10">
    <property type="entry name" value="EF-hand"/>
    <property type="match status" value="1"/>
</dbReference>
<dbReference type="GO" id="GO:0042391">
    <property type="term" value="P:regulation of membrane potential"/>
    <property type="evidence" value="ECO:0007669"/>
    <property type="project" value="UniProtKB-ARBA"/>
</dbReference>
<evidence type="ECO:0000256" key="3">
    <source>
        <dbReference type="ARBA" id="ARBA00022568"/>
    </source>
</evidence>
<evidence type="ECO:0000256" key="20">
    <source>
        <dbReference type="SAM" id="MobiDB-lite"/>
    </source>
</evidence>
<evidence type="ECO:0000256" key="21">
    <source>
        <dbReference type="SAM" id="Phobius"/>
    </source>
</evidence>
<evidence type="ECO:0000259" key="22">
    <source>
        <dbReference type="SMART" id="SM01062"/>
    </source>
</evidence>
<dbReference type="FunFam" id="1.20.120.350:FF:000010">
    <property type="entry name" value="Voltage-dependent L-type calcium channel subunit alpha"/>
    <property type="match status" value="1"/>
</dbReference>
<keyword evidence="10 21" id="KW-1133">Transmembrane helix</keyword>
<dbReference type="Gene3D" id="1.10.287.70">
    <property type="match status" value="4"/>
</dbReference>
<keyword evidence="13" id="KW-1015">Disulfide bond</keyword>
<dbReference type="InterPro" id="IPR005446">
    <property type="entry name" value="VDCC_L_a1su"/>
</dbReference>
<feature type="transmembrane region" description="Helical" evidence="21">
    <location>
        <begin position="1099"/>
        <end position="1119"/>
    </location>
</feature>
<dbReference type="SUPFAM" id="SSF81324">
    <property type="entry name" value="Voltage-gated potassium channels"/>
    <property type="match status" value="4"/>
</dbReference>
<evidence type="ECO:0000256" key="13">
    <source>
        <dbReference type="ARBA" id="ARBA00023157"/>
    </source>
</evidence>
<feature type="region of interest" description="Disordered" evidence="20">
    <location>
        <begin position="642"/>
        <end position="661"/>
    </location>
</feature>
<feature type="transmembrane region" description="Helical" evidence="21">
    <location>
        <begin position="785"/>
        <end position="805"/>
    </location>
</feature>
<dbReference type="Pfam" id="PF16905">
    <property type="entry name" value="GPHH"/>
    <property type="match status" value="1"/>
</dbReference>
<evidence type="ECO:0000256" key="6">
    <source>
        <dbReference type="ARBA" id="ARBA00022723"/>
    </source>
</evidence>
<feature type="transmembrane region" description="Helical" evidence="21">
    <location>
        <begin position="1293"/>
        <end position="1316"/>
    </location>
</feature>
<keyword evidence="6 17" id="KW-0479">Metal-binding</keyword>
<dbReference type="GO" id="GO:0046872">
    <property type="term" value="F:metal ion binding"/>
    <property type="evidence" value="ECO:0007669"/>
    <property type="project" value="UniProtKB-KW"/>
</dbReference>
<dbReference type="InterPro" id="IPR027359">
    <property type="entry name" value="Volt_channel_dom_sf"/>
</dbReference>
<dbReference type="Pfam" id="PF08763">
    <property type="entry name" value="Ca_chan_IQ"/>
    <property type="match status" value="1"/>
</dbReference>
<feature type="glycosylation site" description="N-linked (GlcNAc...) asparagine" evidence="18">
    <location>
        <position position="239"/>
    </location>
</feature>
<dbReference type="GO" id="GO:0098703">
    <property type="term" value="P:calcium ion import across plasma membrane"/>
    <property type="evidence" value="ECO:0007669"/>
    <property type="project" value="TreeGrafter"/>
</dbReference>
<evidence type="ECO:0000256" key="15">
    <source>
        <dbReference type="ARBA" id="ARBA00023303"/>
    </source>
</evidence>
<proteinExistence type="inferred from homology"/>
<dbReference type="GO" id="GO:0023052">
    <property type="term" value="P:signaling"/>
    <property type="evidence" value="ECO:0007669"/>
    <property type="project" value="UniProtKB-ARBA"/>
</dbReference>
<dbReference type="InterPro" id="IPR050599">
    <property type="entry name" value="VDCC_alpha-1_subunit"/>
</dbReference>
<evidence type="ECO:0000313" key="24">
    <source>
        <dbReference type="Proteomes" id="UP000694558"/>
    </source>
</evidence>
<feature type="transmembrane region" description="Helical" evidence="21">
    <location>
        <begin position="1201"/>
        <end position="1219"/>
    </location>
</feature>
<evidence type="ECO:0000256" key="16">
    <source>
        <dbReference type="ARBA" id="ARBA00036634"/>
    </source>
</evidence>
<evidence type="ECO:0000256" key="18">
    <source>
        <dbReference type="PIRSR" id="PIRSR602077-3"/>
    </source>
</evidence>
<name>A0A8D3D900_SCOMX</name>
<dbReference type="SMART" id="SM01062">
    <property type="entry name" value="Ca_chan_IQ"/>
    <property type="match status" value="1"/>
</dbReference>
<keyword evidence="2" id="KW-0813">Transport</keyword>
<sequence>KKAMQANKSALRAPRALCCLTLSNPIRMAALALVEPFDIFILLAIFANCVAMGVTKPYPDDDSNATNHQLEQVEYVFLVIFTIETFTKILAYGLVMHPSAYIRSGWNLLDFVIVIVGLFSVMAEAMTDHKPGEAHHAAGKPGGLDVKALRAFRVLRPLRLVSGVPSLQIVLNSIMKAMVPLLHIGMLVMFVIIIYAIIGLELFIGRMHKTCYSIGSGLMMEDDPSPCAFAGSGRFCDGNGTECRGKWEGPNGGITNFDNIFFAILTVFQCITMEGWTDVLYWMNDAIGFEIPWIYFVSLVIFGSFFIINLVLGVLSGEFSKEREKAVARGELQKAQESKQMEEDMIGYMDWLIEAEDVDEEGNKREFHTHAHTHTHTGHCADSSTICLCQLNHTFRKNCRVAVKTTNFYWLVLLLVFLNTVASASEHYGQPKWLTEMQERANKILLLLFTLEMLMKMYAFGLQIYFMALFNRFDCIVVFGGILETLLVEFDAIPPIGISVLRCIRLLRIFKMTRHWAALSDLVNSLLNSMKAICSLLLLLFLFLIIFALLGMQLFGGKFNFDEMQMKRSTFDSFPQALLTCFQILTGEDWNAVMYDGIMAYGGPIFPNMIVCVYFVILFVCGNYILLNVFLAIAVDNLAGGGGKKTDEEKEDEDNDEDDWQENEELRAIEGLEGETDTRTSHFHVNLETVSHLPGSLCFVTGVAPLKPEFSGPKEKIVPIPDGSSFFILGKKNCLRVACHNLIHHPYFTNIILVFIILSSISLAAEDPIKSHSFRNIVLGYADYVFTSVFTVEIVLKMTVYGAFLHTGSFCRNAFNLLDLLVVSVSLMSFFLHSSAISVVKILRVLRVLRPLRAINRAKGLKNVVQCVFVAIRTIGNILIVTTLLQFMFACIGVQLFKGRFYSCTDEAKHTPDECKGTFVVYKDGDMNHPMVRERIWENSEFNFDNVLMGMLALFTVSTFEGWPQLLYRAVDANAINRGPIYNYRVEISIFFIIYIIIIAFFMMNIFVGFVIITFREQGEAEFKNCELNKNQRQCVYYALKAQPIKIYIPKNPSQLKFWKIINSSQFEYIMFVLILGNTLTLAIQHYEQSKTFTSVMDILNMIFTVVFTIEMIIKLLALRAHHYFIDPWNSFDALIVVGSVLDIAVSEFSVSGHGEVSAGHNRWISITFFRLFRVLRLVKLLSKGEGIRTLLWTFVKSLQALPYVGLLIAMIFFIYAVIGMQTFGKVAVDDDTHINRNCNFQTFFMAVLVLFRCATGEQWQEIMLAALPGRRCDPESDTEPGEEFTCGSNLSYIYFISFFMLCAYLIINLFIAVIMDNFEYLTRDWTVLGTHHLDEFKRVWSDYDPEATGRIKHIDVVTMLRRIQPPLGFGKLCPHRVACKVSHRTPLCSPCVIRVCRPSGPIDQQNEELKVIIKKLWKRTKPKLIDEVIPPPRGDEVTCGKFYASFLIQDYFKKFRKRKERERKSKRKDRAASLQVKIDLKDLFYGVDQTLPSASSISRPLWSDGSASLPAGSRPGLYPGQTRTFTSVRMPQAAPLNQGFINRGSADSLVESILISEGLGVYARDPKFVSFAKREIADACHMSLDDIESAAADLIARQSASRVEDELADEMNCVITY</sequence>
<dbReference type="InterPro" id="IPR005821">
    <property type="entry name" value="Ion_trans_dom"/>
</dbReference>
<evidence type="ECO:0000256" key="11">
    <source>
        <dbReference type="ARBA" id="ARBA00023065"/>
    </source>
</evidence>
<dbReference type="FunFam" id="1.20.120.350:FF:000006">
    <property type="entry name" value="Voltage-dependent L-type calcium channel subunit alpha"/>
    <property type="match status" value="1"/>
</dbReference>
<comment type="function">
    <text evidence="19">Voltage-sensitive calcium channels (VSCC) mediate the entry of calcium ions into excitable cells and are also involved in a variety of calcium-dependent processes, including muscle contraction, hormone or neurotransmitter release, gene expression, cell motility, cell division and cell death.</text>
</comment>
<dbReference type="FunFam" id="1.20.120.350:FF:000020">
    <property type="entry name" value="Voltage-dependent L-type calcium channel subunit alpha"/>
    <property type="match status" value="1"/>
</dbReference>
<dbReference type="GO" id="GO:0007154">
    <property type="term" value="P:cell communication"/>
    <property type="evidence" value="ECO:0007669"/>
    <property type="project" value="UniProtKB-ARBA"/>
</dbReference>
<evidence type="ECO:0000256" key="17">
    <source>
        <dbReference type="PIRSR" id="PIRSR602077-1"/>
    </source>
</evidence>
<evidence type="ECO:0000256" key="14">
    <source>
        <dbReference type="ARBA" id="ARBA00023180"/>
    </source>
</evidence>
<evidence type="ECO:0000256" key="5">
    <source>
        <dbReference type="ARBA" id="ARBA00022692"/>
    </source>
</evidence>
<feature type="transmembrane region" description="Helical" evidence="21">
    <location>
        <begin position="747"/>
        <end position="765"/>
    </location>
</feature>
<feature type="binding site" evidence="17">
    <location>
        <position position="588"/>
    </location>
    <ligand>
        <name>Ca(2+)</name>
        <dbReference type="ChEBI" id="CHEBI:29108"/>
    </ligand>
</feature>
<accession>A0A8D3D900</accession>
<evidence type="ECO:0000256" key="2">
    <source>
        <dbReference type="ARBA" id="ARBA00022448"/>
    </source>
</evidence>
<keyword evidence="11" id="KW-0406">Ion transport</keyword>
<dbReference type="Pfam" id="PF00520">
    <property type="entry name" value="Ion_trans"/>
    <property type="match status" value="4"/>
</dbReference>
<reference evidence="23" key="2">
    <citation type="submission" date="2025-08" db="UniProtKB">
        <authorList>
            <consortium name="Ensembl"/>
        </authorList>
    </citation>
    <scope>IDENTIFICATION</scope>
</reference>
<feature type="transmembrane region" description="Helical" evidence="21">
    <location>
        <begin position="863"/>
        <end position="892"/>
    </location>
</feature>
<keyword evidence="15" id="KW-0407">Ion channel</keyword>
<dbReference type="FunFam" id="1.10.287.70:FF:000009">
    <property type="entry name" value="Voltage-dependent L-type calcium channel subunit alpha"/>
    <property type="match status" value="1"/>
</dbReference>
<evidence type="ECO:0000256" key="19">
    <source>
        <dbReference type="RuleBase" id="RU003808"/>
    </source>
</evidence>
<dbReference type="PRINTS" id="PR00167">
    <property type="entry name" value="CACHANNEL"/>
</dbReference>
<dbReference type="InterPro" id="IPR031649">
    <property type="entry name" value="GPHH_dom"/>
</dbReference>
<keyword evidence="5 21" id="KW-0812">Transmembrane</keyword>
<dbReference type="Gene3D" id="6.10.250.2180">
    <property type="match status" value="1"/>
</dbReference>
<feature type="transmembrane region" description="Helical" evidence="21">
    <location>
        <begin position="605"/>
        <end position="635"/>
    </location>
</feature>
<feature type="transmembrane region" description="Helical" evidence="21">
    <location>
        <begin position="107"/>
        <end position="126"/>
    </location>
</feature>
<evidence type="ECO:0000256" key="12">
    <source>
        <dbReference type="ARBA" id="ARBA00023136"/>
    </source>
</evidence>
<dbReference type="Gene3D" id="6.10.250.2500">
    <property type="match status" value="1"/>
</dbReference>
<evidence type="ECO:0000256" key="7">
    <source>
        <dbReference type="ARBA" id="ARBA00022737"/>
    </source>
</evidence>
<dbReference type="GO" id="GO:0008331">
    <property type="term" value="F:high voltage-gated calcium channel activity"/>
    <property type="evidence" value="ECO:0007669"/>
    <property type="project" value="TreeGrafter"/>
</dbReference>
<feature type="binding site" evidence="17">
    <location>
        <position position="274"/>
    </location>
    <ligand>
        <name>Ca(2+)</name>
        <dbReference type="ChEBI" id="CHEBI:29108"/>
    </ligand>
</feature>
<dbReference type="Gene3D" id="1.20.120.350">
    <property type="entry name" value="Voltage-gated potassium channels. Chain C"/>
    <property type="match status" value="4"/>
</dbReference>
<comment type="catalytic activity">
    <reaction evidence="16">
        <text>Ca(2+)(in) = Ca(2+)(out)</text>
        <dbReference type="Rhea" id="RHEA:29671"/>
        <dbReference type="ChEBI" id="CHEBI:29108"/>
    </reaction>
</comment>
<feature type="transmembrane region" description="Helical" evidence="21">
    <location>
        <begin position="75"/>
        <end position="95"/>
    </location>
</feature>
<feature type="transmembrane region" description="Helical" evidence="21">
    <location>
        <begin position="260"/>
        <end position="281"/>
    </location>
</feature>
<evidence type="ECO:0000313" key="23">
    <source>
        <dbReference type="Ensembl" id="ENSSMAP00000056009.1"/>
    </source>
</evidence>
<dbReference type="Pfam" id="PF16885">
    <property type="entry name" value="CAC1F_C"/>
    <property type="match status" value="1"/>
</dbReference>
<dbReference type="GeneTree" id="ENSGT00940000166169"/>
<keyword evidence="9 19" id="KW-0851">Voltage-gated channel</keyword>
<keyword evidence="12 21" id="KW-0472">Membrane</keyword>
<reference evidence="23" key="1">
    <citation type="submission" date="2023-05" db="EMBL/GenBank/DDBJ databases">
        <title>High-quality long-read genome of Scophthalmus maximus.</title>
        <authorList>
            <person name="Lien S."/>
            <person name="Martinez P."/>
        </authorList>
    </citation>
    <scope>NUCLEOTIDE SEQUENCE [LARGE SCALE GENOMIC DNA]</scope>
</reference>
<dbReference type="GO" id="GO:0005891">
    <property type="term" value="C:voltage-gated calcium channel complex"/>
    <property type="evidence" value="ECO:0007669"/>
    <property type="project" value="InterPro"/>
</dbReference>
<keyword evidence="3 19" id="KW-0109">Calcium transport</keyword>
<keyword evidence="4 19" id="KW-0107">Calcium channel</keyword>
<feature type="transmembrane region" description="Helical" evidence="21">
    <location>
        <begin position="988"/>
        <end position="1015"/>
    </location>
</feature>
<evidence type="ECO:0000256" key="4">
    <source>
        <dbReference type="ARBA" id="ARBA00022673"/>
    </source>
</evidence>
<comment type="subcellular location">
    <subcellularLocation>
        <location evidence="1 19">Membrane</location>
        <topology evidence="1 19">Multi-pass membrane protein</topology>
    </subcellularLocation>
</comment>